<protein>
    <submittedName>
        <fullName evidence="1">Uncharacterized protein</fullName>
    </submittedName>
</protein>
<accession>A0A552WP87</accession>
<sequence length="139" mass="15285">MSTVTRDPDPTPLRTDEMIERFVSDIIGHAVRRQVWSFFLDDDGMLTGPVIPVEDVPALPGAEDAAGFGAVIGTAAEVVEARAVILVWERPGPPMLSSADRHWLCTFHDGLTAHDVEVRAVLVSHAHGVRWARRDDYGF</sequence>
<reference evidence="1 2" key="1">
    <citation type="submission" date="2019-07" db="EMBL/GenBank/DDBJ databases">
        <title>Georgenia wutianyii sp. nov. and Georgenia *** sp. nov. isolated from plateau pika (Ochotona curzoniae) in the Qinghai-Tibet plateau of China.</title>
        <authorList>
            <person name="Tian Z."/>
        </authorList>
    </citation>
    <scope>NUCLEOTIDE SEQUENCE [LARGE SCALE GENOMIC DNA]</scope>
    <source>
        <strain evidence="1 2">Z446</strain>
    </source>
</reference>
<proteinExistence type="predicted"/>
<organism evidence="1 2">
    <name type="scientific">Georgenia yuyongxinii</name>
    <dbReference type="NCBI Taxonomy" id="2589797"/>
    <lineage>
        <taxon>Bacteria</taxon>
        <taxon>Bacillati</taxon>
        <taxon>Actinomycetota</taxon>
        <taxon>Actinomycetes</taxon>
        <taxon>Micrococcales</taxon>
        <taxon>Bogoriellaceae</taxon>
        <taxon>Georgenia</taxon>
    </lineage>
</organism>
<dbReference type="RefSeq" id="WP_143419023.1">
    <property type="nucleotide sequence ID" value="NZ_VJXR01000043.1"/>
</dbReference>
<comment type="caution">
    <text evidence="1">The sequence shown here is derived from an EMBL/GenBank/DDBJ whole genome shotgun (WGS) entry which is preliminary data.</text>
</comment>
<gene>
    <name evidence="1" type="ORF">FJ693_13440</name>
</gene>
<keyword evidence="2" id="KW-1185">Reference proteome</keyword>
<evidence type="ECO:0000313" key="1">
    <source>
        <dbReference type="EMBL" id="TRW44474.1"/>
    </source>
</evidence>
<name>A0A552WP87_9MICO</name>
<evidence type="ECO:0000313" key="2">
    <source>
        <dbReference type="Proteomes" id="UP000318693"/>
    </source>
</evidence>
<dbReference type="EMBL" id="VJXR01000043">
    <property type="protein sequence ID" value="TRW44474.1"/>
    <property type="molecule type" value="Genomic_DNA"/>
</dbReference>
<dbReference type="AlphaFoldDB" id="A0A552WP87"/>
<dbReference type="Proteomes" id="UP000318693">
    <property type="component" value="Unassembled WGS sequence"/>
</dbReference>